<organism evidence="2 3">
    <name type="scientific">Brucella lupini</name>
    <dbReference type="NCBI Taxonomy" id="255457"/>
    <lineage>
        <taxon>Bacteria</taxon>
        <taxon>Pseudomonadati</taxon>
        <taxon>Pseudomonadota</taxon>
        <taxon>Alphaproteobacteria</taxon>
        <taxon>Hyphomicrobiales</taxon>
        <taxon>Brucellaceae</taxon>
        <taxon>Brucella/Ochrobactrum group</taxon>
        <taxon>Brucella</taxon>
    </lineage>
</organism>
<dbReference type="EMBL" id="NNRN01000043">
    <property type="protein sequence ID" value="OYR30842.1"/>
    <property type="molecule type" value="Genomic_DNA"/>
</dbReference>
<proteinExistence type="predicted"/>
<protein>
    <submittedName>
        <fullName evidence="2">Uncharacterized protein</fullName>
    </submittedName>
</protein>
<reference evidence="2 3" key="1">
    <citation type="submission" date="2017-07" db="EMBL/GenBank/DDBJ databases">
        <title>Draft genome of Ochrobactrum lupini type strain LUP21.</title>
        <authorList>
            <person name="Krzyzanowska D.M."/>
            <person name="Jafra S."/>
        </authorList>
    </citation>
    <scope>NUCLEOTIDE SEQUENCE [LARGE SCALE GENOMIC DNA]</scope>
    <source>
        <strain evidence="2 3">LUP21</strain>
    </source>
</reference>
<comment type="caution">
    <text evidence="2">The sequence shown here is derived from an EMBL/GenBank/DDBJ whole genome shotgun (WGS) entry which is preliminary data.</text>
</comment>
<gene>
    <name evidence="2" type="ORF">CES86_1571</name>
</gene>
<sequence>MLHTKLGRLCSGSAHPLSPTSMQKPDVWPSIAAAGELLS</sequence>
<feature type="region of interest" description="Disordered" evidence="1">
    <location>
        <begin position="1"/>
        <end position="25"/>
    </location>
</feature>
<dbReference type="AlphaFoldDB" id="A0A256GUN6"/>
<dbReference type="Proteomes" id="UP000216363">
    <property type="component" value="Unassembled WGS sequence"/>
</dbReference>
<accession>A0A256GUN6</accession>
<evidence type="ECO:0000313" key="2">
    <source>
        <dbReference type="EMBL" id="OYR30842.1"/>
    </source>
</evidence>
<evidence type="ECO:0000313" key="3">
    <source>
        <dbReference type="Proteomes" id="UP000216363"/>
    </source>
</evidence>
<evidence type="ECO:0000256" key="1">
    <source>
        <dbReference type="SAM" id="MobiDB-lite"/>
    </source>
</evidence>
<name>A0A256GUN6_9HYPH</name>